<dbReference type="KEGG" id="btab:109043036"/>
<keyword evidence="15" id="KW-1185">Reference proteome</keyword>
<evidence type="ECO:0000256" key="10">
    <source>
        <dbReference type="ARBA" id="ARBA00023303"/>
    </source>
</evidence>
<evidence type="ECO:0000256" key="4">
    <source>
        <dbReference type="ARBA" id="ARBA00022475"/>
    </source>
</evidence>
<organism evidence="14 15">
    <name type="scientific">Bemisia tabaci</name>
    <name type="common">Sweetpotato whitefly</name>
    <name type="synonym">Aleurodes tabaci</name>
    <dbReference type="NCBI Taxonomy" id="7038"/>
    <lineage>
        <taxon>Eukaryota</taxon>
        <taxon>Metazoa</taxon>
        <taxon>Ecdysozoa</taxon>
        <taxon>Arthropoda</taxon>
        <taxon>Hexapoda</taxon>
        <taxon>Insecta</taxon>
        <taxon>Pterygota</taxon>
        <taxon>Neoptera</taxon>
        <taxon>Paraneoptera</taxon>
        <taxon>Hemiptera</taxon>
        <taxon>Sternorrhyncha</taxon>
        <taxon>Aleyrodoidea</taxon>
        <taxon>Aleyrodidae</taxon>
        <taxon>Aleyrodinae</taxon>
        <taxon>Bemisia</taxon>
    </lineage>
</organism>
<gene>
    <name evidence="14" type="ORF">BEMITA_LOCUS10408</name>
</gene>
<evidence type="ECO:0000259" key="12">
    <source>
        <dbReference type="Pfam" id="PF02931"/>
    </source>
</evidence>
<evidence type="ECO:0000256" key="8">
    <source>
        <dbReference type="ARBA" id="ARBA00023065"/>
    </source>
</evidence>
<feature type="signal peptide" evidence="11">
    <location>
        <begin position="1"/>
        <end position="17"/>
    </location>
</feature>
<dbReference type="GO" id="GO:0005254">
    <property type="term" value="F:chloride channel activity"/>
    <property type="evidence" value="ECO:0007669"/>
    <property type="project" value="UniProtKB-ARBA"/>
</dbReference>
<keyword evidence="6 11" id="KW-0732">Signal</keyword>
<evidence type="ECO:0000256" key="2">
    <source>
        <dbReference type="ARBA" id="ARBA00004236"/>
    </source>
</evidence>
<dbReference type="InterPro" id="IPR006201">
    <property type="entry name" value="Neur_channel"/>
</dbReference>
<dbReference type="InterPro" id="IPR006202">
    <property type="entry name" value="Neur_chan_lig-bd"/>
</dbReference>
<comment type="similarity">
    <text evidence="11">Belongs to the ligand-gated ion channel (TC 1.A.9) family.</text>
</comment>
<evidence type="ECO:0000313" key="15">
    <source>
        <dbReference type="Proteomes" id="UP001152759"/>
    </source>
</evidence>
<evidence type="ECO:0000256" key="7">
    <source>
        <dbReference type="ARBA" id="ARBA00022989"/>
    </source>
</evidence>
<dbReference type="GO" id="GO:0099095">
    <property type="term" value="F:ligand-gated monoatomic anion channel activity"/>
    <property type="evidence" value="ECO:0007669"/>
    <property type="project" value="UniProtKB-ARBA"/>
</dbReference>
<evidence type="ECO:0000256" key="5">
    <source>
        <dbReference type="ARBA" id="ARBA00022692"/>
    </source>
</evidence>
<keyword evidence="10 11" id="KW-0407">Ion channel</keyword>
<dbReference type="InterPro" id="IPR018000">
    <property type="entry name" value="Neurotransmitter_ion_chnl_CS"/>
</dbReference>
<dbReference type="Gene3D" id="2.70.170.10">
    <property type="entry name" value="Neurotransmitter-gated ion-channel ligand-binding domain"/>
    <property type="match status" value="1"/>
</dbReference>
<dbReference type="SUPFAM" id="SSF63712">
    <property type="entry name" value="Nicotinic receptor ligand binding domain-like"/>
    <property type="match status" value="1"/>
</dbReference>
<dbReference type="PANTHER" id="PTHR18945">
    <property type="entry name" value="NEUROTRANSMITTER GATED ION CHANNEL"/>
    <property type="match status" value="1"/>
</dbReference>
<feature type="transmembrane region" description="Helical" evidence="11">
    <location>
        <begin position="318"/>
        <end position="341"/>
    </location>
</feature>
<dbReference type="InterPro" id="IPR038050">
    <property type="entry name" value="Neuro_actylchol_rec"/>
</dbReference>
<evidence type="ECO:0000256" key="11">
    <source>
        <dbReference type="RuleBase" id="RU000687"/>
    </source>
</evidence>
<sequence length="477" mass="55189">MLGWTILFLVVVAKTEAQSCSPINFTASGREVLKELTEPCRYDLWERPQPENGPTKVTTRIYVYFLGSVEVQQLHFTAHILIRFRWYDPRLIHNATASFQGENDLKNRLWTPHIYIVNEHDSQVMGVNKEDTLITVQPDGYVLYSKRLKVTLLCLMELQKFPFDEQKCPLILESWMYNTTQLVLSWEKRSPVVVNSHLQMTEYNLVAMWTNVSDVVYSIPEQATSDFDNIHLYGKFAGTYSSLTVYFQLEREVGHYIMDYYVPSILLVVVSWVSFWLDPNAVPGRTTLGTSTMLTFITLSRNTGSSLPKVSYIKATEIWFLVCTGFIFGSLVEFAFVNTIWRRRNNIELKKVTSKHILKSTLTPQQKRRLSMHDSHSGSLPSMINGINKQYAMEKKMKSETNLNSLNAFSHDPFPSSLSRSTINIQVTSCDGEPHAAKTFFTMTPQEIAQWIDRRSRLFFPLAFLVFNCLYWTFVWM</sequence>
<evidence type="ECO:0000256" key="6">
    <source>
        <dbReference type="ARBA" id="ARBA00022729"/>
    </source>
</evidence>
<protein>
    <submittedName>
        <fullName evidence="14">Uncharacterized protein</fullName>
    </submittedName>
</protein>
<dbReference type="PROSITE" id="PS00236">
    <property type="entry name" value="NEUROTR_ION_CHANNEL"/>
    <property type="match status" value="1"/>
</dbReference>
<keyword evidence="5 11" id="KW-0812">Transmembrane</keyword>
<keyword evidence="7 11" id="KW-1133">Transmembrane helix</keyword>
<dbReference type="Gene3D" id="1.20.58.390">
    <property type="entry name" value="Neurotransmitter-gated ion-channel transmembrane domain"/>
    <property type="match status" value="1"/>
</dbReference>
<dbReference type="GO" id="GO:0005886">
    <property type="term" value="C:plasma membrane"/>
    <property type="evidence" value="ECO:0007669"/>
    <property type="project" value="UniProtKB-SubCell"/>
</dbReference>
<evidence type="ECO:0000256" key="9">
    <source>
        <dbReference type="ARBA" id="ARBA00023136"/>
    </source>
</evidence>
<keyword evidence="4" id="KW-1003">Cell membrane</keyword>
<evidence type="ECO:0000256" key="3">
    <source>
        <dbReference type="ARBA" id="ARBA00022448"/>
    </source>
</evidence>
<name>A0A9P0AHQ1_BEMTA</name>
<dbReference type="Proteomes" id="UP001152759">
    <property type="component" value="Chromosome 6"/>
</dbReference>
<dbReference type="CDD" id="cd18987">
    <property type="entry name" value="LGIC_ECD_anion"/>
    <property type="match status" value="1"/>
</dbReference>
<reference evidence="14" key="1">
    <citation type="submission" date="2021-12" db="EMBL/GenBank/DDBJ databases">
        <authorList>
            <person name="King R."/>
        </authorList>
    </citation>
    <scope>NUCLEOTIDE SEQUENCE</scope>
</reference>
<dbReference type="GO" id="GO:0005230">
    <property type="term" value="F:extracellular ligand-gated monoatomic ion channel activity"/>
    <property type="evidence" value="ECO:0007669"/>
    <property type="project" value="InterPro"/>
</dbReference>
<dbReference type="CDD" id="cd19049">
    <property type="entry name" value="LGIC_TM_anion"/>
    <property type="match status" value="1"/>
</dbReference>
<feature type="domain" description="Neurotransmitter-gated ion-channel ligand-binding" evidence="12">
    <location>
        <begin position="31"/>
        <end position="252"/>
    </location>
</feature>
<feature type="transmembrane region" description="Helical" evidence="11">
    <location>
        <begin position="458"/>
        <end position="476"/>
    </location>
</feature>
<accession>A0A9P0AHQ1</accession>
<dbReference type="InterPro" id="IPR006029">
    <property type="entry name" value="Neurotrans-gated_channel_TM"/>
</dbReference>
<dbReference type="PRINTS" id="PR00252">
    <property type="entry name" value="NRIONCHANNEL"/>
</dbReference>
<keyword evidence="9 11" id="KW-0472">Membrane</keyword>
<dbReference type="EMBL" id="OU963867">
    <property type="protein sequence ID" value="CAH0391825.1"/>
    <property type="molecule type" value="Genomic_DNA"/>
</dbReference>
<dbReference type="PRINTS" id="PR00253">
    <property type="entry name" value="GABAARECEPTR"/>
</dbReference>
<dbReference type="NCBIfam" id="TIGR00860">
    <property type="entry name" value="LIC"/>
    <property type="match status" value="1"/>
</dbReference>
<dbReference type="Pfam" id="PF02932">
    <property type="entry name" value="Neur_chan_memb"/>
    <property type="match status" value="1"/>
</dbReference>
<keyword evidence="3 11" id="KW-0813">Transport</keyword>
<comment type="subcellular location">
    <subcellularLocation>
        <location evidence="2">Cell membrane</location>
    </subcellularLocation>
    <subcellularLocation>
        <location evidence="1">Membrane</location>
        <topology evidence="1">Multi-pass membrane protein</topology>
    </subcellularLocation>
</comment>
<feature type="domain" description="Neurotransmitter-gated ion-channel transmembrane" evidence="13">
    <location>
        <begin position="261"/>
        <end position="472"/>
    </location>
</feature>
<keyword evidence="8 11" id="KW-0406">Ion transport</keyword>
<dbReference type="InterPro" id="IPR006028">
    <property type="entry name" value="GABAA/Glycine_rcpt"/>
</dbReference>
<dbReference type="Pfam" id="PF02931">
    <property type="entry name" value="Neur_chan_LBD"/>
    <property type="match status" value="1"/>
</dbReference>
<dbReference type="InterPro" id="IPR036719">
    <property type="entry name" value="Neuro-gated_channel_TM_sf"/>
</dbReference>
<evidence type="ECO:0000313" key="14">
    <source>
        <dbReference type="EMBL" id="CAH0391825.1"/>
    </source>
</evidence>
<dbReference type="InterPro" id="IPR036734">
    <property type="entry name" value="Neur_chan_lig-bd_sf"/>
</dbReference>
<dbReference type="SUPFAM" id="SSF90112">
    <property type="entry name" value="Neurotransmitter-gated ion-channel transmembrane pore"/>
    <property type="match status" value="1"/>
</dbReference>
<proteinExistence type="inferred from homology"/>
<feature type="chain" id="PRO_5040543620" evidence="11">
    <location>
        <begin position="18"/>
        <end position="477"/>
    </location>
</feature>
<dbReference type="AlphaFoldDB" id="A0A9P0AHQ1"/>
<dbReference type="GO" id="GO:0004888">
    <property type="term" value="F:transmembrane signaling receptor activity"/>
    <property type="evidence" value="ECO:0007669"/>
    <property type="project" value="InterPro"/>
</dbReference>
<dbReference type="OrthoDB" id="3176171at2759"/>
<evidence type="ECO:0000256" key="1">
    <source>
        <dbReference type="ARBA" id="ARBA00004141"/>
    </source>
</evidence>
<evidence type="ECO:0000259" key="13">
    <source>
        <dbReference type="Pfam" id="PF02932"/>
    </source>
</evidence>
<comment type="caution">
    <text evidence="11">Lacks conserved residue(s) required for the propagation of feature annotation.</text>
</comment>